<evidence type="ECO:0000313" key="2">
    <source>
        <dbReference type="EMBL" id="TQN33491.1"/>
    </source>
</evidence>
<keyword evidence="3" id="KW-1185">Reference proteome</keyword>
<dbReference type="Proteomes" id="UP000317422">
    <property type="component" value="Unassembled WGS sequence"/>
</dbReference>
<name>A0A543NNT3_9ACTN</name>
<keyword evidence="1" id="KW-0812">Transmembrane</keyword>
<dbReference type="AlphaFoldDB" id="A0A543NNT3"/>
<organism evidence="2 3">
    <name type="scientific">Haloactinospora alba</name>
    <dbReference type="NCBI Taxonomy" id="405555"/>
    <lineage>
        <taxon>Bacteria</taxon>
        <taxon>Bacillati</taxon>
        <taxon>Actinomycetota</taxon>
        <taxon>Actinomycetes</taxon>
        <taxon>Streptosporangiales</taxon>
        <taxon>Nocardiopsidaceae</taxon>
        <taxon>Haloactinospora</taxon>
    </lineage>
</organism>
<sequence>MSEPVRLVCPMSRKYGELAAGAAGCLAGLGAVVAAPTSWAVVGAGIACVLAGAALLWHGARIAVPVLEVSDGEFRYRRGRYIVRVPCSRLGSYYVLAGRARSLGLCDPVGQPYTFPSVEGRRATRPYLPLTGVRSSAKVEAFMASAGVPPRDRSLTSGTSAR</sequence>
<gene>
    <name evidence="2" type="ORF">FHX37_3512</name>
</gene>
<accession>A0A543NNT3</accession>
<keyword evidence="1" id="KW-1133">Transmembrane helix</keyword>
<comment type="caution">
    <text evidence="2">The sequence shown here is derived from an EMBL/GenBank/DDBJ whole genome shotgun (WGS) entry which is preliminary data.</text>
</comment>
<evidence type="ECO:0000256" key="1">
    <source>
        <dbReference type="SAM" id="Phobius"/>
    </source>
</evidence>
<evidence type="ECO:0008006" key="4">
    <source>
        <dbReference type="Google" id="ProtNLM"/>
    </source>
</evidence>
<dbReference type="RefSeq" id="WP_246062333.1">
    <property type="nucleotide sequence ID" value="NZ_VFQC01000001.1"/>
</dbReference>
<proteinExistence type="predicted"/>
<protein>
    <recommendedName>
        <fullName evidence="4">PH (Pleckstrin Homology) domain-containing protein</fullName>
    </recommendedName>
</protein>
<evidence type="ECO:0000313" key="3">
    <source>
        <dbReference type="Proteomes" id="UP000317422"/>
    </source>
</evidence>
<reference evidence="2 3" key="1">
    <citation type="submission" date="2019-06" db="EMBL/GenBank/DDBJ databases">
        <title>Sequencing the genomes of 1000 actinobacteria strains.</title>
        <authorList>
            <person name="Klenk H.-P."/>
        </authorList>
    </citation>
    <scope>NUCLEOTIDE SEQUENCE [LARGE SCALE GENOMIC DNA]</scope>
    <source>
        <strain evidence="2 3">DSM 45015</strain>
    </source>
</reference>
<keyword evidence="1" id="KW-0472">Membrane</keyword>
<feature type="transmembrane region" description="Helical" evidence="1">
    <location>
        <begin position="44"/>
        <end position="67"/>
    </location>
</feature>
<dbReference type="EMBL" id="VFQC01000001">
    <property type="protein sequence ID" value="TQN33491.1"/>
    <property type="molecule type" value="Genomic_DNA"/>
</dbReference>